<evidence type="ECO:0000313" key="11">
    <source>
        <dbReference type="EMBL" id="AIJ47751.1"/>
    </source>
</evidence>
<comment type="caution">
    <text evidence="9">Lacks conserved residue(s) required for the propagation of feature annotation.</text>
</comment>
<dbReference type="Pfam" id="PF02581">
    <property type="entry name" value="TMP-TENI"/>
    <property type="match status" value="1"/>
</dbReference>
<dbReference type="InterPro" id="IPR034291">
    <property type="entry name" value="TMP_synthase"/>
</dbReference>
<dbReference type="GO" id="GO:0000287">
    <property type="term" value="F:magnesium ion binding"/>
    <property type="evidence" value="ECO:0007669"/>
    <property type="project" value="UniProtKB-UniRule"/>
</dbReference>
<dbReference type="SUPFAM" id="SSF51391">
    <property type="entry name" value="Thiamin phosphate synthase"/>
    <property type="match status" value="1"/>
</dbReference>
<feature type="binding site" evidence="9">
    <location>
        <position position="189"/>
    </location>
    <ligand>
        <name>Mg(2+)</name>
        <dbReference type="ChEBI" id="CHEBI:18420"/>
    </ligand>
</feature>
<evidence type="ECO:0000256" key="3">
    <source>
        <dbReference type="ARBA" id="ARBA00022723"/>
    </source>
</evidence>
<dbReference type="GO" id="GO:0005737">
    <property type="term" value="C:cytoplasm"/>
    <property type="evidence" value="ECO:0007669"/>
    <property type="project" value="TreeGrafter"/>
</dbReference>
<reference evidence="11 12" key="1">
    <citation type="journal article" date="2014" name="Genome Announc.">
        <title>Complete Genome Sequence of Polychlorinated Biphenyl Degrader Comamonas testosteroni TK102 (NBRC 109938).</title>
        <authorList>
            <person name="Fukuda K."/>
            <person name="Hosoyama A."/>
            <person name="Tsuchikane K."/>
            <person name="Ohji S."/>
            <person name="Yamazoe A."/>
            <person name="Fujita N."/>
            <person name="Shintani M."/>
            <person name="Kimbara K."/>
        </authorList>
    </citation>
    <scope>NUCLEOTIDE SEQUENCE [LARGE SCALE GENOMIC DNA]</scope>
    <source>
        <strain evidence="11">TK102</strain>
    </source>
</reference>
<feature type="binding site" evidence="9">
    <location>
        <position position="269"/>
    </location>
    <ligand>
        <name>2-[(2R,5Z)-2-carboxy-4-methylthiazol-5(2H)-ylidene]ethyl phosphate</name>
        <dbReference type="ChEBI" id="CHEBI:62899"/>
    </ligand>
</feature>
<dbReference type="PANTHER" id="PTHR20857:SF15">
    <property type="entry name" value="THIAMINE-PHOSPHATE SYNTHASE"/>
    <property type="match status" value="1"/>
</dbReference>
<dbReference type="InterPro" id="IPR013785">
    <property type="entry name" value="Aldolase_TIM"/>
</dbReference>
<keyword evidence="4 9" id="KW-0460">Magnesium</keyword>
<dbReference type="HAMAP" id="MF_00097">
    <property type="entry name" value="TMP_synthase"/>
    <property type="match status" value="1"/>
</dbReference>
<dbReference type="EC" id="2.5.1.3" evidence="9"/>
<feature type="binding site" evidence="9">
    <location>
        <position position="211"/>
    </location>
    <ligand>
        <name>4-amino-2-methyl-5-(diphosphooxymethyl)pyrimidine</name>
        <dbReference type="ChEBI" id="CHEBI:57841"/>
    </ligand>
</feature>
<dbReference type="NCBIfam" id="NF002904">
    <property type="entry name" value="PRK03512.1"/>
    <property type="match status" value="1"/>
</dbReference>
<feature type="binding site" evidence="9">
    <location>
        <position position="169"/>
    </location>
    <ligand>
        <name>4-amino-2-methyl-5-(diphosphooxymethyl)pyrimidine</name>
        <dbReference type="ChEBI" id="CHEBI:57841"/>
    </ligand>
</feature>
<evidence type="ECO:0000256" key="6">
    <source>
        <dbReference type="ARBA" id="ARBA00047334"/>
    </source>
</evidence>
<dbReference type="CDD" id="cd00564">
    <property type="entry name" value="TMP_TenI"/>
    <property type="match status" value="1"/>
</dbReference>
<evidence type="ECO:0000256" key="4">
    <source>
        <dbReference type="ARBA" id="ARBA00022842"/>
    </source>
</evidence>
<keyword evidence="2 9" id="KW-0808">Transferase</keyword>
<comment type="catalytic activity">
    <reaction evidence="6 9">
        <text>4-methyl-5-(2-phosphooxyethyl)-thiazole + 4-amino-2-methyl-5-(diphosphooxymethyl)pyrimidine + H(+) = thiamine phosphate + diphosphate</text>
        <dbReference type="Rhea" id="RHEA:22328"/>
        <dbReference type="ChEBI" id="CHEBI:15378"/>
        <dbReference type="ChEBI" id="CHEBI:33019"/>
        <dbReference type="ChEBI" id="CHEBI:37575"/>
        <dbReference type="ChEBI" id="CHEBI:57841"/>
        <dbReference type="ChEBI" id="CHEBI:58296"/>
        <dbReference type="EC" id="2.5.1.3"/>
    </reaction>
</comment>
<comment type="cofactor">
    <cofactor evidence="9">
        <name>Mg(2+)</name>
        <dbReference type="ChEBI" id="CHEBI:18420"/>
    </cofactor>
    <text evidence="9">Binds 1 Mg(2+) ion per subunit.</text>
</comment>
<feature type="binding site" evidence="9">
    <location>
        <position position="170"/>
    </location>
    <ligand>
        <name>Mg(2+)</name>
        <dbReference type="ChEBI" id="CHEBI:18420"/>
    </ligand>
</feature>
<dbReference type="Gene3D" id="3.20.20.70">
    <property type="entry name" value="Aldolase class I"/>
    <property type="match status" value="1"/>
</dbReference>
<name>A0A076PSU0_COMTE</name>
<dbReference type="HOGENOM" id="CLU_018272_8_0_4"/>
<dbReference type="GO" id="GO:0004789">
    <property type="term" value="F:thiamine-phosphate diphosphorylase activity"/>
    <property type="evidence" value="ECO:0007669"/>
    <property type="project" value="UniProtKB-UniRule"/>
</dbReference>
<accession>A0A076PSU0</accession>
<comment type="catalytic activity">
    <reaction evidence="8 9">
        <text>2-[(2R,5Z)-2-carboxy-4-methylthiazol-5(2H)-ylidene]ethyl phosphate + 4-amino-2-methyl-5-(diphosphooxymethyl)pyrimidine + 2 H(+) = thiamine phosphate + CO2 + diphosphate</text>
        <dbReference type="Rhea" id="RHEA:47844"/>
        <dbReference type="ChEBI" id="CHEBI:15378"/>
        <dbReference type="ChEBI" id="CHEBI:16526"/>
        <dbReference type="ChEBI" id="CHEBI:33019"/>
        <dbReference type="ChEBI" id="CHEBI:37575"/>
        <dbReference type="ChEBI" id="CHEBI:57841"/>
        <dbReference type="ChEBI" id="CHEBI:62899"/>
        <dbReference type="EC" id="2.5.1.3"/>
    </reaction>
</comment>
<evidence type="ECO:0000256" key="2">
    <source>
        <dbReference type="ARBA" id="ARBA00022679"/>
    </source>
</evidence>
<dbReference type="RefSeq" id="WP_043373784.1">
    <property type="nucleotide sequence ID" value="NZ_CP006704.1"/>
</dbReference>
<dbReference type="FunFam" id="3.20.20.70:FF:000064">
    <property type="entry name" value="Thiamine-phosphate synthase"/>
    <property type="match status" value="1"/>
</dbReference>
<dbReference type="AlphaFoldDB" id="A0A076PSU0"/>
<evidence type="ECO:0000259" key="10">
    <source>
        <dbReference type="Pfam" id="PF02581"/>
    </source>
</evidence>
<evidence type="ECO:0000256" key="5">
    <source>
        <dbReference type="ARBA" id="ARBA00022977"/>
    </source>
</evidence>
<comment type="function">
    <text evidence="9">Condenses 4-methyl-5-(beta-hydroxyethyl)thiazole monophosphate (THZ-P) and 2-methyl-4-amino-5-hydroxymethyl pyrimidine pyrophosphate (HMP-PP) to form thiamine monophosphate (TMP).</text>
</comment>
<keyword evidence="5 9" id="KW-0784">Thiamine biosynthesis</keyword>
<dbReference type="InterPro" id="IPR022998">
    <property type="entry name" value="ThiamineP_synth_TenI"/>
</dbReference>
<dbReference type="EMBL" id="CP006704">
    <property type="protein sequence ID" value="AIJ47751.1"/>
    <property type="molecule type" value="Genomic_DNA"/>
</dbReference>
<dbReference type="PANTHER" id="PTHR20857">
    <property type="entry name" value="THIAMINE-PHOSPHATE PYROPHOSPHORYLASE"/>
    <property type="match status" value="1"/>
</dbReference>
<feature type="binding site" evidence="9">
    <location>
        <position position="240"/>
    </location>
    <ligand>
        <name>4-amino-2-methyl-5-(diphosphooxymethyl)pyrimidine</name>
        <dbReference type="ChEBI" id="CHEBI:57841"/>
    </ligand>
</feature>
<proteinExistence type="inferred from homology"/>
<evidence type="ECO:0000256" key="8">
    <source>
        <dbReference type="ARBA" id="ARBA00047883"/>
    </source>
</evidence>
<evidence type="ECO:0000256" key="9">
    <source>
        <dbReference type="HAMAP-Rule" id="MF_00097"/>
    </source>
</evidence>
<protein>
    <recommendedName>
        <fullName evidence="9">Thiamine-phosphate synthase</fullName>
        <shortName evidence="9">TP synthase</shortName>
        <shortName evidence="9">TPS</shortName>
        <ecNumber evidence="9">2.5.1.3</ecNumber>
    </recommendedName>
    <alternativeName>
        <fullName evidence="9">Thiamine-phosphate pyrophosphorylase</fullName>
        <shortName evidence="9">TMP pyrophosphorylase</shortName>
        <shortName evidence="9">TMP-PPase</shortName>
    </alternativeName>
</protein>
<sequence>MDSAEIKALAQAIVHQHSANFGAQLHHDANSVELTPQPVPPALRQEPAYLAALEACSQLGFIAVDAQTLAQAWQCQSERNNHFDATHWPDDPRDFGLGKADPAQAFAHCPRELGLYGVLPTAEWVGRMARAGVPTVQLRFKSGDQAAVAREVKAAVEAVKGTHARLFINDHWQAALDAGAYGIHVGQEDLDVIGQRDLETIRTSGTRLGVSTHGYAEMVRAHAVQPSYIALGAVFPTTLKKMATAPQGLARLAAYVRLMQQYPLVAIGGISEDLFPAVRATGVGSVAVVRALVNAPDPEAAAQHLLQRMQAAA</sequence>
<feature type="binding site" evidence="9">
    <location>
        <begin position="137"/>
        <end position="141"/>
    </location>
    <ligand>
        <name>4-amino-2-methyl-5-(diphosphooxymethyl)pyrimidine</name>
        <dbReference type="ChEBI" id="CHEBI:57841"/>
    </ligand>
</feature>
<dbReference type="Proteomes" id="UP000028782">
    <property type="component" value="Chromosome"/>
</dbReference>
<organism evidence="11 12">
    <name type="scientific">Comamonas testosteroni TK102</name>
    <dbReference type="NCBI Taxonomy" id="1392005"/>
    <lineage>
        <taxon>Bacteria</taxon>
        <taxon>Pseudomonadati</taxon>
        <taxon>Pseudomonadota</taxon>
        <taxon>Betaproteobacteria</taxon>
        <taxon>Burkholderiales</taxon>
        <taxon>Comamonadaceae</taxon>
        <taxon>Comamonas</taxon>
    </lineage>
</organism>
<comment type="pathway">
    <text evidence="1 9">Cofactor biosynthesis; thiamine diphosphate biosynthesis; thiamine phosphate from 4-amino-2-methyl-5-diphosphomethylpyrimidine and 4-methyl-5-(2-phosphoethyl)-thiazole: step 1/1.</text>
</comment>
<dbReference type="UniPathway" id="UPA00060">
    <property type="reaction ID" value="UER00141"/>
</dbReference>
<dbReference type="InterPro" id="IPR036206">
    <property type="entry name" value="ThiamineP_synth_sf"/>
</dbReference>
<comment type="similarity">
    <text evidence="9">Belongs to the thiamine-phosphate synthase family.</text>
</comment>
<dbReference type="GO" id="GO:0009229">
    <property type="term" value="P:thiamine diphosphate biosynthetic process"/>
    <property type="evidence" value="ECO:0007669"/>
    <property type="project" value="UniProtKB-UniRule"/>
</dbReference>
<gene>
    <name evidence="9" type="primary">thiE</name>
    <name evidence="11" type="ORF">O987_18185</name>
</gene>
<comment type="catalytic activity">
    <reaction evidence="7 9">
        <text>2-(2-carboxy-4-methylthiazol-5-yl)ethyl phosphate + 4-amino-2-methyl-5-(diphosphooxymethyl)pyrimidine + 2 H(+) = thiamine phosphate + CO2 + diphosphate</text>
        <dbReference type="Rhea" id="RHEA:47848"/>
        <dbReference type="ChEBI" id="CHEBI:15378"/>
        <dbReference type="ChEBI" id="CHEBI:16526"/>
        <dbReference type="ChEBI" id="CHEBI:33019"/>
        <dbReference type="ChEBI" id="CHEBI:37575"/>
        <dbReference type="ChEBI" id="CHEBI:57841"/>
        <dbReference type="ChEBI" id="CHEBI:62890"/>
        <dbReference type="EC" id="2.5.1.3"/>
    </reaction>
</comment>
<evidence type="ECO:0000256" key="1">
    <source>
        <dbReference type="ARBA" id="ARBA00005165"/>
    </source>
</evidence>
<feature type="domain" description="Thiamine phosphate synthase/TenI" evidence="10">
    <location>
        <begin position="122"/>
        <end position="292"/>
    </location>
</feature>
<evidence type="ECO:0000313" key="12">
    <source>
        <dbReference type="Proteomes" id="UP000028782"/>
    </source>
</evidence>
<keyword evidence="3 9" id="KW-0479">Metal-binding</keyword>
<dbReference type="GO" id="GO:0009228">
    <property type="term" value="P:thiamine biosynthetic process"/>
    <property type="evidence" value="ECO:0007669"/>
    <property type="project" value="UniProtKB-KW"/>
</dbReference>
<dbReference type="KEGG" id="ctes:O987_18185"/>
<evidence type="ECO:0000256" key="7">
    <source>
        <dbReference type="ARBA" id="ARBA00047851"/>
    </source>
</evidence>